<sequence>MFENKTVKELKQEYDKILTKRINEYLLSKDFGQKSVAAVSDKADSYKMVVTERSIVYLTNADGGKENDRSQKLASQINYGISYKALTTDINLVDYQGLQRTRILIKILTRNYINQIIKLISQIRDRVGKSSQLVNKLSRVMLDIVNAFYICSMRIDTEDAHKKYQEILTSSNSYIENASAQLFTLNQASDILQSTANELSKGKIDENTLETLNTCLDEAITQLSDTIKKINQCILEDAQKNIANLKAKFVLFSKYATPLNYQLQSKAIIDKNDGSALFYKQTAQAIFRESLDIYTTVLLKNYDVSQLCKLDDIWVKDFLDKLKQNLQNLSQPENPQTSLEIKEALNEDSSAVNDANTEIKTDFDGSNTEFEKAIENFQETVKEMKNSTTSKQNYIQELISYIENNKGATVANYDVDKIENDIFNENIDDNFHNKVLVFNLIYFIRNTSITLKRVYGEGKIEDDQKILDIAQKLQIFTNFSQDVITNLDQPMTVEQVKEYHHALSQEIHDYNNYKQEVLSSLQNYQQLPKQIDGVAKVLGDIGNKLGNNQEKIQNIHNNIGEIKKAVDEQLKIVSKQAEFLSTTMENINSCIKDVKQIEIAKIERLRTFSPDLQDAESRAQYYVLNALVETQAEISKNVSRDINGLRLIALNFVKMTAVMNFIVKYGLVGKTSINLYQKGKLLQYTEISNLILKEDIFTSEKKSIVDDFPGLFQYCYLGALNSNSNKKILIEDTGFEFNTLFKDSNYIDFMLSYYYIQIIFPFLSDQMNVGRYIILLNLMEKIFIDWITNIQNMLSKKDQFKMMKEAYLKAINMSMRDINKDYLELQQNLTIFQSASSGLKRGVSWIGELFIKNSSFSKLGKTFKNYNVKANHVEDFYQLFTKNYKEQLGNNTTVNLPMVLLLATDLSINSIKNKEVDMIKVMFTGALTGGVASLIGLSKFKSVMAGLTASTVYGMSNWVCNSFTNGYHYDKQRVDNNTAALNQLNTKTNQHI</sequence>
<gene>
    <name evidence="1" type="ORF">FNC33_03655</name>
</gene>
<evidence type="ECO:0000313" key="1">
    <source>
        <dbReference type="EMBL" id="MWZ39643.1"/>
    </source>
</evidence>
<dbReference type="Proteomes" id="UP000469081">
    <property type="component" value="Unassembled WGS sequence"/>
</dbReference>
<evidence type="ECO:0000313" key="2">
    <source>
        <dbReference type="Proteomes" id="UP000469081"/>
    </source>
</evidence>
<dbReference type="EMBL" id="VJEZ01000004">
    <property type="protein sequence ID" value="MWZ39643.1"/>
    <property type="molecule type" value="Genomic_DNA"/>
</dbReference>
<accession>A0A6I4RXG5</accession>
<proteinExistence type="predicted"/>
<dbReference type="RefSeq" id="WP_003040853.1">
    <property type="nucleotide sequence ID" value="NZ_VJEZ01000004.1"/>
</dbReference>
<name>A0A6I4RXG5_FRATU</name>
<comment type="caution">
    <text evidence="1">The sequence shown here is derived from an EMBL/GenBank/DDBJ whole genome shotgun (WGS) entry which is preliminary data.</text>
</comment>
<organism evidence="1 2">
    <name type="scientific">Francisella tularensis</name>
    <dbReference type="NCBI Taxonomy" id="263"/>
    <lineage>
        <taxon>Bacteria</taxon>
        <taxon>Pseudomonadati</taxon>
        <taxon>Pseudomonadota</taxon>
        <taxon>Gammaproteobacteria</taxon>
        <taxon>Thiotrichales</taxon>
        <taxon>Francisellaceae</taxon>
        <taxon>Francisella</taxon>
    </lineage>
</organism>
<reference evidence="1 2" key="1">
    <citation type="submission" date="2019-06" db="EMBL/GenBank/DDBJ databases">
        <title>Phylogeography and genetic diversity of Francisella tularensis subsp. holarctica in France (1947-2018).</title>
        <authorList>
            <person name="Kevin M."/>
            <person name="Madani N."/>
            <person name="Maurin M."/>
        </authorList>
    </citation>
    <scope>NUCLEOTIDE SEQUENCE [LARGE SCALE GENOMIC DNA]</scope>
    <source>
        <strain evidence="1 2">ATCC 15482</strain>
    </source>
</reference>
<dbReference type="AlphaFoldDB" id="A0A6I4RXG5"/>
<protein>
    <submittedName>
        <fullName evidence="1">Uncharacterized protein</fullName>
    </submittedName>
</protein>